<name>A0A1Z3N3U2_BDEBC</name>
<keyword evidence="1" id="KW-0732">Signal</keyword>
<sequence length="252" mass="28782">MRAFFVSLMILSASATAVAGLSSIRHSGESFEAARQRSTPVWELFGRNSYPDRMKKPMKELNIQEIPDVGSYADLEREFKYVRDTRFITDAEPFARRLTWMYPDDGCYARAEMAATELIEHHFTTPKKIFVFGNLYAPTQNAPGGSVSWWYHVAVTYRVGNDVYVFDPAINPEKPVTLVEWNKAVGGEKSQVQYTICSHKTFDPGSDCLNPRALTEQEAISEQKSFLSLEWNRLLDLDRDPEKELGNEPPWL</sequence>
<feature type="signal peptide" evidence="1">
    <location>
        <begin position="1"/>
        <end position="19"/>
    </location>
</feature>
<dbReference type="InterPro" id="IPR041325">
    <property type="entry name" value="Gln_deamidase_2"/>
</dbReference>
<dbReference type="RefSeq" id="WP_088563817.1">
    <property type="nucleotide sequence ID" value="NZ_CP020946.1"/>
</dbReference>
<proteinExistence type="predicted"/>
<dbReference type="EMBL" id="CP020946">
    <property type="protein sequence ID" value="ASD62148.1"/>
    <property type="molecule type" value="Genomic_DNA"/>
</dbReference>
<evidence type="ECO:0000313" key="4">
    <source>
        <dbReference type="Proteomes" id="UP000197003"/>
    </source>
</evidence>
<feature type="chain" id="PRO_5013368933" description="Protein glutaminase domain-containing protein" evidence="1">
    <location>
        <begin position="20"/>
        <end position="252"/>
    </location>
</feature>
<dbReference type="OrthoDB" id="5495954at2"/>
<gene>
    <name evidence="3" type="ORF">B9G79_00495</name>
</gene>
<dbReference type="Gene3D" id="3.10.620.30">
    <property type="match status" value="1"/>
</dbReference>
<accession>A0A1Z3N3U2</accession>
<evidence type="ECO:0000313" key="3">
    <source>
        <dbReference type="EMBL" id="ASD62148.1"/>
    </source>
</evidence>
<evidence type="ECO:0000259" key="2">
    <source>
        <dbReference type="Pfam" id="PF18626"/>
    </source>
</evidence>
<protein>
    <recommendedName>
        <fullName evidence="2">Protein glutaminase domain-containing protein</fullName>
    </recommendedName>
</protein>
<dbReference type="Proteomes" id="UP000197003">
    <property type="component" value="Chromosome"/>
</dbReference>
<dbReference type="AlphaFoldDB" id="A0A1Z3N3U2"/>
<evidence type="ECO:0000256" key="1">
    <source>
        <dbReference type="SAM" id="SignalP"/>
    </source>
</evidence>
<organism evidence="3 4">
    <name type="scientific">Bdellovibrio bacteriovorus</name>
    <dbReference type="NCBI Taxonomy" id="959"/>
    <lineage>
        <taxon>Bacteria</taxon>
        <taxon>Pseudomonadati</taxon>
        <taxon>Bdellovibrionota</taxon>
        <taxon>Bdellovibrionia</taxon>
        <taxon>Bdellovibrionales</taxon>
        <taxon>Pseudobdellovibrionaceae</taxon>
        <taxon>Bdellovibrio</taxon>
    </lineage>
</organism>
<dbReference type="Pfam" id="PF18626">
    <property type="entry name" value="Gln_deamidase_2"/>
    <property type="match status" value="1"/>
</dbReference>
<feature type="domain" description="Protein glutaminase" evidence="2">
    <location>
        <begin position="76"/>
        <end position="184"/>
    </location>
</feature>
<reference evidence="3 4" key="1">
    <citation type="submission" date="2017-04" db="EMBL/GenBank/DDBJ databases">
        <title>Whole genome sequence of Bdellovibrio bacteriovorus strain SSB218315.</title>
        <authorList>
            <person name="Oyedara O."/>
            <person name="Rodriguez-Perez M.A."/>
        </authorList>
    </citation>
    <scope>NUCLEOTIDE SEQUENCE [LARGE SCALE GENOMIC DNA]</scope>
    <source>
        <strain evidence="3 4">SSB218315</strain>
    </source>
</reference>